<accession>A0A9P1JZZ5</accession>
<evidence type="ECO:0000313" key="7">
    <source>
        <dbReference type="EMBL" id="CCD03032.1"/>
    </source>
</evidence>
<dbReference type="InterPro" id="IPR017871">
    <property type="entry name" value="ABC_transporter-like_CS"/>
</dbReference>
<feature type="domain" description="ABC transporter" evidence="6">
    <location>
        <begin position="2"/>
        <end position="246"/>
    </location>
</feature>
<dbReference type="CDD" id="cd03214">
    <property type="entry name" value="ABC_Iron-Siderophores_B12_Hemin"/>
    <property type="match status" value="1"/>
</dbReference>
<comment type="function">
    <text evidence="5">Part of the ABC transporter complex HmuTUV involved in hemin import. Responsible for energy coupling to the transport system.</text>
</comment>
<dbReference type="Proteomes" id="UP000007319">
    <property type="component" value="Plasmid AZOBR_p3"/>
</dbReference>
<reference evidence="7 8" key="1">
    <citation type="journal article" date="2011" name="PLoS Genet.">
        <title>Azospirillum genomes reveal transition of bacteria from aquatic to terrestrial environments.</title>
        <authorList>
            <person name="Wisniewski-Dye F."/>
            <person name="Borziak K."/>
            <person name="Khalsa-Moyers G."/>
            <person name="Alexandre G."/>
            <person name="Sukharnikov L.O."/>
            <person name="Wuichet K."/>
            <person name="Hurst G.B."/>
            <person name="McDonald W.H."/>
            <person name="Robertson J.S."/>
            <person name="Barbe V."/>
            <person name="Calteau A."/>
            <person name="Rouy Z."/>
            <person name="Mangenot S."/>
            <person name="Prigent-Combaret C."/>
            <person name="Normand P."/>
            <person name="Boyer M."/>
            <person name="Siguier P."/>
            <person name="Dessaux Y."/>
            <person name="Elmerich C."/>
            <person name="Condemine G."/>
            <person name="Krishnen G."/>
            <person name="Kennedy I."/>
            <person name="Paterson A.H."/>
            <person name="Gonzalez V."/>
            <person name="Mavingui P."/>
            <person name="Zhulin I.B."/>
        </authorList>
    </citation>
    <scope>NUCLEOTIDE SEQUENCE [LARGE SCALE GENOMIC DNA]</scope>
    <source>
        <strain evidence="7 8">Sp245</strain>
    </source>
</reference>
<keyword evidence="1" id="KW-0813">Transport</keyword>
<dbReference type="PANTHER" id="PTHR42794">
    <property type="entry name" value="HEMIN IMPORT ATP-BINDING PROTEIN HMUV"/>
    <property type="match status" value="1"/>
</dbReference>
<evidence type="ECO:0000256" key="3">
    <source>
        <dbReference type="ARBA" id="ARBA00022840"/>
    </source>
</evidence>
<sequence>MLEAIDAGLTIGRARLLDGVTAAVRPGRVLAILGPNGAGKSTLLSLLSGERRPTAGRALLDGVAMAAIPAPRLAVRRAPGGAAPSKSPFAFSVEEVMELATEPWLIRPCDRRALIADCLMRAGAGGLAGRLMPQLSGGERQRVAFARALAQLAAGRHGRDVAGPSYLLLDEPTASLDPAHQHHLLRAARDWVERTGGGCAVILHDLTLAARYADDGLLLAGGRVAWTGSMTGLPVPVLERVFGTAFVRLDLPEKEGVVYAATGRAAASGKIICE</sequence>
<evidence type="ECO:0000256" key="4">
    <source>
        <dbReference type="ARBA" id="ARBA00022967"/>
    </source>
</evidence>
<dbReference type="SMART" id="SM00382">
    <property type="entry name" value="AAA"/>
    <property type="match status" value="1"/>
</dbReference>
<dbReference type="EMBL" id="HE577330">
    <property type="protein sequence ID" value="CCD03032.1"/>
    <property type="molecule type" value="Genomic_DNA"/>
</dbReference>
<dbReference type="RefSeq" id="WP_014199542.1">
    <property type="nucleotide sequence ID" value="NC_016595.1"/>
</dbReference>
<dbReference type="GO" id="GO:0016887">
    <property type="term" value="F:ATP hydrolysis activity"/>
    <property type="evidence" value="ECO:0007669"/>
    <property type="project" value="InterPro"/>
</dbReference>
<dbReference type="PANTHER" id="PTHR42794:SF1">
    <property type="entry name" value="HEMIN IMPORT ATP-BINDING PROTEIN HMUV"/>
    <property type="match status" value="1"/>
</dbReference>
<evidence type="ECO:0000256" key="5">
    <source>
        <dbReference type="ARBA" id="ARBA00037066"/>
    </source>
</evidence>
<evidence type="ECO:0000256" key="1">
    <source>
        <dbReference type="ARBA" id="ARBA00022448"/>
    </source>
</evidence>
<evidence type="ECO:0000256" key="2">
    <source>
        <dbReference type="ARBA" id="ARBA00022741"/>
    </source>
</evidence>
<evidence type="ECO:0000259" key="6">
    <source>
        <dbReference type="PROSITE" id="PS50893"/>
    </source>
</evidence>
<proteinExistence type="predicted"/>
<organism evidence="7 8">
    <name type="scientific">Azospirillum baldaniorum</name>
    <dbReference type="NCBI Taxonomy" id="1064539"/>
    <lineage>
        <taxon>Bacteria</taxon>
        <taxon>Pseudomonadati</taxon>
        <taxon>Pseudomonadota</taxon>
        <taxon>Alphaproteobacteria</taxon>
        <taxon>Rhodospirillales</taxon>
        <taxon>Azospirillaceae</taxon>
        <taxon>Azospirillum</taxon>
    </lineage>
</organism>
<keyword evidence="8" id="KW-1185">Reference proteome</keyword>
<gene>
    <name evidence="7" type="primary">hmuV</name>
    <name evidence="7" type="ORF">AZOBR_p350048</name>
</gene>
<dbReference type="SUPFAM" id="SSF52540">
    <property type="entry name" value="P-loop containing nucleoside triphosphate hydrolases"/>
    <property type="match status" value="1"/>
</dbReference>
<dbReference type="GO" id="GO:0005524">
    <property type="term" value="F:ATP binding"/>
    <property type="evidence" value="ECO:0007669"/>
    <property type="project" value="UniProtKB-KW"/>
</dbReference>
<keyword evidence="2" id="KW-0547">Nucleotide-binding</keyword>
<dbReference type="AlphaFoldDB" id="A0A9P1JZZ5"/>
<dbReference type="Gene3D" id="3.40.50.300">
    <property type="entry name" value="P-loop containing nucleotide triphosphate hydrolases"/>
    <property type="match status" value="1"/>
</dbReference>
<dbReference type="InterPro" id="IPR003593">
    <property type="entry name" value="AAA+_ATPase"/>
</dbReference>
<keyword evidence="4" id="KW-1278">Translocase</keyword>
<dbReference type="Pfam" id="PF00005">
    <property type="entry name" value="ABC_tran"/>
    <property type="match status" value="1"/>
</dbReference>
<geneLocation type="plasmid" evidence="7 8">
    <name>AZOBR_p3</name>
</geneLocation>
<evidence type="ECO:0000313" key="8">
    <source>
        <dbReference type="Proteomes" id="UP000007319"/>
    </source>
</evidence>
<name>A0A9P1JZZ5_9PROT</name>
<dbReference type="PROSITE" id="PS00211">
    <property type="entry name" value="ABC_TRANSPORTER_1"/>
    <property type="match status" value="1"/>
</dbReference>
<dbReference type="InterPro" id="IPR027417">
    <property type="entry name" value="P-loop_NTPase"/>
</dbReference>
<keyword evidence="3 7" id="KW-0067">ATP-binding</keyword>
<keyword evidence="7" id="KW-0614">Plasmid</keyword>
<dbReference type="KEGG" id="abs:AZOBR_p350048"/>
<dbReference type="InterPro" id="IPR003439">
    <property type="entry name" value="ABC_transporter-like_ATP-bd"/>
</dbReference>
<protein>
    <submittedName>
        <fullName evidence="7">Hemin ABC transporter, ATP-binding component</fullName>
    </submittedName>
</protein>
<dbReference type="PROSITE" id="PS50893">
    <property type="entry name" value="ABC_TRANSPORTER_2"/>
    <property type="match status" value="1"/>
</dbReference>